<dbReference type="GO" id="GO:0006121">
    <property type="term" value="P:mitochondrial electron transport, succinate to ubiquinone"/>
    <property type="evidence" value="ECO:0007669"/>
    <property type="project" value="TreeGrafter"/>
</dbReference>
<organism evidence="9 10">
    <name type="scientific">Tolypocladium ophioglossoides (strain CBS 100239)</name>
    <name type="common">Snaketongue truffleclub</name>
    <name type="synonym">Elaphocordyceps ophioglossoides</name>
    <dbReference type="NCBI Taxonomy" id="1163406"/>
    <lineage>
        <taxon>Eukaryota</taxon>
        <taxon>Fungi</taxon>
        <taxon>Dikarya</taxon>
        <taxon>Ascomycota</taxon>
        <taxon>Pezizomycotina</taxon>
        <taxon>Sordariomycetes</taxon>
        <taxon>Hypocreomycetidae</taxon>
        <taxon>Hypocreales</taxon>
        <taxon>Ophiocordycipitaceae</taxon>
        <taxon>Tolypocladium</taxon>
    </lineage>
</organism>
<dbReference type="AlphaFoldDB" id="A0A0L0NCT5"/>
<dbReference type="Gene3D" id="1.20.1300.10">
    <property type="entry name" value="Fumarate reductase/succinate dehydrogenase, transmembrane subunit"/>
    <property type="match status" value="1"/>
</dbReference>
<reference evidence="9 10" key="1">
    <citation type="journal article" date="2015" name="BMC Genomics">
        <title>The genome of the truffle-parasite Tolypocladium ophioglossoides and the evolution of antifungal peptaibiotics.</title>
        <authorList>
            <person name="Quandt C.A."/>
            <person name="Bushley K.E."/>
            <person name="Spatafora J.W."/>
        </authorList>
    </citation>
    <scope>NUCLEOTIDE SEQUENCE [LARGE SCALE GENOMIC DNA]</scope>
    <source>
        <strain evidence="9 10">CBS 100239</strain>
    </source>
</reference>
<keyword evidence="2" id="KW-0349">Heme</keyword>
<dbReference type="GO" id="GO:0016020">
    <property type="term" value="C:membrane"/>
    <property type="evidence" value="ECO:0007669"/>
    <property type="project" value="UniProtKB-SubCell"/>
</dbReference>
<protein>
    <submittedName>
        <fullName evidence="9">Succinate dehydrogenase cytochrome B subunit, mitochondrial</fullName>
    </submittedName>
</protein>
<evidence type="ECO:0000256" key="4">
    <source>
        <dbReference type="ARBA" id="ARBA00022723"/>
    </source>
</evidence>
<keyword evidence="7 8" id="KW-0472">Membrane</keyword>
<dbReference type="GO" id="GO:0006099">
    <property type="term" value="P:tricarboxylic acid cycle"/>
    <property type="evidence" value="ECO:0007669"/>
    <property type="project" value="InterPro"/>
</dbReference>
<dbReference type="InterPro" id="IPR000701">
    <property type="entry name" value="SuccDH_FuR_B_TM-su"/>
</dbReference>
<dbReference type="GO" id="GO:0046872">
    <property type="term" value="F:metal ion binding"/>
    <property type="evidence" value="ECO:0007669"/>
    <property type="project" value="UniProtKB-KW"/>
</dbReference>
<evidence type="ECO:0000256" key="2">
    <source>
        <dbReference type="ARBA" id="ARBA00022617"/>
    </source>
</evidence>
<dbReference type="GO" id="GO:0009055">
    <property type="term" value="F:electron transfer activity"/>
    <property type="evidence" value="ECO:0007669"/>
    <property type="project" value="InterPro"/>
</dbReference>
<keyword evidence="5 8" id="KW-1133">Transmembrane helix</keyword>
<dbReference type="InterPro" id="IPR014314">
    <property type="entry name" value="Succ_DH_cytb556"/>
</dbReference>
<evidence type="ECO:0000256" key="1">
    <source>
        <dbReference type="ARBA" id="ARBA00004370"/>
    </source>
</evidence>
<evidence type="ECO:0000313" key="9">
    <source>
        <dbReference type="EMBL" id="KND91814.1"/>
    </source>
</evidence>
<dbReference type="PANTHER" id="PTHR10978:SF5">
    <property type="entry name" value="SUCCINATE DEHYDROGENASE CYTOCHROME B560 SUBUNIT, MITOCHONDRIAL"/>
    <property type="match status" value="1"/>
</dbReference>
<keyword evidence="4" id="KW-0479">Metal-binding</keyword>
<dbReference type="PANTHER" id="PTHR10978">
    <property type="entry name" value="SUCCINATE DEHYDROGENASE CYTOCHROME B560 SUBUNIT"/>
    <property type="match status" value="1"/>
</dbReference>
<keyword evidence="3 8" id="KW-0812">Transmembrane</keyword>
<dbReference type="STRING" id="1163406.A0A0L0NCT5"/>
<comment type="subcellular location">
    <subcellularLocation>
        <location evidence="1">Membrane</location>
    </subcellularLocation>
</comment>
<dbReference type="SUPFAM" id="SSF81343">
    <property type="entry name" value="Fumarate reductase respiratory complex transmembrane subunits"/>
    <property type="match status" value="1"/>
</dbReference>
<dbReference type="EMBL" id="LFRF01000007">
    <property type="protein sequence ID" value="KND91814.1"/>
    <property type="molecule type" value="Genomic_DNA"/>
</dbReference>
<proteinExistence type="predicted"/>
<evidence type="ECO:0000256" key="8">
    <source>
        <dbReference type="SAM" id="Phobius"/>
    </source>
</evidence>
<feature type="transmembrane region" description="Helical" evidence="8">
    <location>
        <begin position="126"/>
        <end position="147"/>
    </location>
</feature>
<keyword evidence="6" id="KW-0408">Iron</keyword>
<dbReference type="CDD" id="cd03499">
    <property type="entry name" value="SQR_TypeC_SdhC"/>
    <property type="match status" value="1"/>
</dbReference>
<dbReference type="InterPro" id="IPR034804">
    <property type="entry name" value="SQR/QFR_C/D"/>
</dbReference>
<dbReference type="OrthoDB" id="588261at2759"/>
<dbReference type="GO" id="GO:0005739">
    <property type="term" value="C:mitochondrion"/>
    <property type="evidence" value="ECO:0007669"/>
    <property type="project" value="GOC"/>
</dbReference>
<keyword evidence="10" id="KW-1185">Reference proteome</keyword>
<gene>
    <name evidence="9" type="ORF">TOPH_03348</name>
</gene>
<sequence>MIAQRVGVAALRRGATKPSIFFNQNIPKLALASSISTSQARPIATTKLSNDAGDQILVNQRLQRPISPHLGIYKMEQTWFGASAWTRITGITLSGTAYLYFASYLVAPLLGLHVESASVATAFAALPWLIKGGVKFALGFPFAFHFINGIKHLVYDLGKGFSKPAIKNGEIALWVSSVLSGLYLAFGV</sequence>
<dbReference type="Pfam" id="PF01127">
    <property type="entry name" value="Sdh_cyt"/>
    <property type="match status" value="1"/>
</dbReference>
<name>A0A0L0NCT5_TOLOC</name>
<evidence type="ECO:0000256" key="7">
    <source>
        <dbReference type="ARBA" id="ARBA00023136"/>
    </source>
</evidence>
<evidence type="ECO:0000313" key="10">
    <source>
        <dbReference type="Proteomes" id="UP000036947"/>
    </source>
</evidence>
<dbReference type="Proteomes" id="UP000036947">
    <property type="component" value="Unassembled WGS sequence"/>
</dbReference>
<accession>A0A0L0NCT5</accession>
<evidence type="ECO:0000256" key="3">
    <source>
        <dbReference type="ARBA" id="ARBA00022692"/>
    </source>
</evidence>
<evidence type="ECO:0000256" key="6">
    <source>
        <dbReference type="ARBA" id="ARBA00023004"/>
    </source>
</evidence>
<feature type="transmembrane region" description="Helical" evidence="8">
    <location>
        <begin position="97"/>
        <end position="114"/>
    </location>
</feature>
<comment type="caution">
    <text evidence="9">The sequence shown here is derived from an EMBL/GenBank/DDBJ whole genome shotgun (WGS) entry which is preliminary data.</text>
</comment>
<evidence type="ECO:0000256" key="5">
    <source>
        <dbReference type="ARBA" id="ARBA00022989"/>
    </source>
</evidence>